<evidence type="ECO:0000313" key="2">
    <source>
        <dbReference type="EMBL" id="KMZ63770.1"/>
    </source>
</evidence>
<feature type="compositionally biased region" description="Basic and acidic residues" evidence="1">
    <location>
        <begin position="192"/>
        <end position="201"/>
    </location>
</feature>
<keyword evidence="3" id="KW-1185">Reference proteome</keyword>
<accession>A0A0K9P6F6</accession>
<dbReference type="PANTHER" id="PTHR34835:SF81">
    <property type="entry name" value="OS06G0475900 PROTEIN"/>
    <property type="match status" value="1"/>
</dbReference>
<evidence type="ECO:0000256" key="1">
    <source>
        <dbReference type="SAM" id="MobiDB-lite"/>
    </source>
</evidence>
<dbReference type="AlphaFoldDB" id="A0A0K9P6F6"/>
<feature type="region of interest" description="Disordered" evidence="1">
    <location>
        <begin position="190"/>
        <end position="219"/>
    </location>
</feature>
<sequence>MLCCFHTYGCSKRNRRSRTWSQYYWSSGTTGRGRASMPTMDFPPIMVSPLTFDCTYYIGSTNCRVPRRRRSRYPVNEIPEISPMLATLIPQRVPVPIQVVDASSSRPPFPVPEFVLQELQTSGLRPRPDEYVFGLGTPFAESDTEKSVLKKKATRKIKRCEMIMTDAVEIASTLESSEFRRLSANEGSHASIDVEMKEKSNKKISKASTSKNSTETNVSFPRELTRGTETSAFLIQHRCRIATYMTAMKDVALENKDAIATLQNQSRIPCASEEDVDDMCSLWLVVIFCTFLLPSSKMGLNGRVLSYIDNLNELHLINWVECVRYLIFTNMRECRKAVLKREEDKSISKPYLFGCTLVLNVESCYRNDFIPYVKVVKIEESHDKLSELSGLTGFMSPVRRSEEYNIGRHIKRLRKSFDSSPVERRYVVPIEHSPVLTASNSRVPEDEVVVVPKFENSLPMVDLITPEDGKARDDVIYVLSLIESDETHLKIKKIDLKRVGRKLKYDHLVECPVIKMTGKEFVNIMSGYFEVCPSRLTFSPPDKNSSLADYIENSNGPISEDTLFEDLQVHLRCNASLKPPWSYCKSVPFTPKRRTTPKHLRKKMSDYWRLDEFGVLQIRTPKTTTAPVDGSPKTPEGVGKVLEYSPKFWDSAI</sequence>
<protein>
    <submittedName>
        <fullName evidence="2">Uncharacterized protein</fullName>
    </submittedName>
</protein>
<comment type="caution">
    <text evidence="2">The sequence shown here is derived from an EMBL/GenBank/DDBJ whole genome shotgun (WGS) entry which is preliminary data.</text>
</comment>
<dbReference type="EMBL" id="LFYR01001212">
    <property type="protein sequence ID" value="KMZ63770.1"/>
    <property type="molecule type" value="Genomic_DNA"/>
</dbReference>
<dbReference type="Proteomes" id="UP000036987">
    <property type="component" value="Unassembled WGS sequence"/>
</dbReference>
<proteinExistence type="predicted"/>
<feature type="compositionally biased region" description="Polar residues" evidence="1">
    <location>
        <begin position="206"/>
        <end position="219"/>
    </location>
</feature>
<gene>
    <name evidence="2" type="ORF">ZOSMA_39G00400</name>
</gene>
<dbReference type="STRING" id="29655.A0A0K9P6F6"/>
<name>A0A0K9P6F6_ZOSMR</name>
<reference evidence="3" key="1">
    <citation type="journal article" date="2016" name="Nature">
        <title>The genome of the seagrass Zostera marina reveals angiosperm adaptation to the sea.</title>
        <authorList>
            <person name="Olsen J.L."/>
            <person name="Rouze P."/>
            <person name="Verhelst B."/>
            <person name="Lin Y.-C."/>
            <person name="Bayer T."/>
            <person name="Collen J."/>
            <person name="Dattolo E."/>
            <person name="De Paoli E."/>
            <person name="Dittami S."/>
            <person name="Maumus F."/>
            <person name="Michel G."/>
            <person name="Kersting A."/>
            <person name="Lauritano C."/>
            <person name="Lohaus R."/>
            <person name="Toepel M."/>
            <person name="Tonon T."/>
            <person name="Vanneste K."/>
            <person name="Amirebrahimi M."/>
            <person name="Brakel J."/>
            <person name="Bostroem C."/>
            <person name="Chovatia M."/>
            <person name="Grimwood J."/>
            <person name="Jenkins J.W."/>
            <person name="Jueterbock A."/>
            <person name="Mraz A."/>
            <person name="Stam W.T."/>
            <person name="Tice H."/>
            <person name="Bornberg-Bauer E."/>
            <person name="Green P.J."/>
            <person name="Pearson G.A."/>
            <person name="Procaccini G."/>
            <person name="Duarte C.M."/>
            <person name="Schmutz J."/>
            <person name="Reusch T.B.H."/>
            <person name="Van de Peer Y."/>
        </authorList>
    </citation>
    <scope>NUCLEOTIDE SEQUENCE [LARGE SCALE GENOMIC DNA]</scope>
    <source>
        <strain evidence="3">cv. Finnish</strain>
    </source>
</reference>
<dbReference type="PANTHER" id="PTHR34835">
    <property type="entry name" value="OS07G0283600 PROTEIN-RELATED"/>
    <property type="match status" value="1"/>
</dbReference>
<evidence type="ECO:0000313" key="3">
    <source>
        <dbReference type="Proteomes" id="UP000036987"/>
    </source>
</evidence>
<organism evidence="2 3">
    <name type="scientific">Zostera marina</name>
    <name type="common">Eelgrass</name>
    <dbReference type="NCBI Taxonomy" id="29655"/>
    <lineage>
        <taxon>Eukaryota</taxon>
        <taxon>Viridiplantae</taxon>
        <taxon>Streptophyta</taxon>
        <taxon>Embryophyta</taxon>
        <taxon>Tracheophyta</taxon>
        <taxon>Spermatophyta</taxon>
        <taxon>Magnoliopsida</taxon>
        <taxon>Liliopsida</taxon>
        <taxon>Zosteraceae</taxon>
        <taxon>Zostera</taxon>
    </lineage>
</organism>